<evidence type="ECO:0000256" key="2">
    <source>
        <dbReference type="RuleBase" id="RU363015"/>
    </source>
</evidence>
<dbReference type="NCBIfam" id="TIGR00730">
    <property type="entry name" value="Rossman fold protein, TIGR00730 family"/>
    <property type="match status" value="1"/>
</dbReference>
<protein>
    <recommendedName>
        <fullName evidence="2">Cytokinin riboside 5'-monophosphate phosphoribohydrolase</fullName>
        <ecNumber evidence="2">3.2.2.n1</ecNumber>
    </recommendedName>
</protein>
<dbReference type="InterPro" id="IPR005269">
    <property type="entry name" value="LOG"/>
</dbReference>
<keyword evidence="2" id="KW-0378">Hydrolase</keyword>
<accession>A0A369BID1</accession>
<dbReference type="SUPFAM" id="SSF102405">
    <property type="entry name" value="MCP/YpsA-like"/>
    <property type="match status" value="1"/>
</dbReference>
<dbReference type="EC" id="3.2.2.n1" evidence="2"/>
<evidence type="ECO:0000313" key="3">
    <source>
        <dbReference type="EMBL" id="RCX20326.1"/>
    </source>
</evidence>
<keyword evidence="4" id="KW-1185">Reference proteome</keyword>
<comment type="similarity">
    <text evidence="1 2">Belongs to the LOG family.</text>
</comment>
<organism evidence="3 4">
    <name type="scientific">Fontibacillus phaseoli</name>
    <dbReference type="NCBI Taxonomy" id="1416533"/>
    <lineage>
        <taxon>Bacteria</taxon>
        <taxon>Bacillati</taxon>
        <taxon>Bacillota</taxon>
        <taxon>Bacilli</taxon>
        <taxon>Bacillales</taxon>
        <taxon>Paenibacillaceae</taxon>
        <taxon>Fontibacillus</taxon>
    </lineage>
</organism>
<name>A0A369BID1_9BACL</name>
<keyword evidence="2" id="KW-0203">Cytokinin biosynthesis</keyword>
<dbReference type="InterPro" id="IPR031100">
    <property type="entry name" value="LOG_fam"/>
</dbReference>
<dbReference type="RefSeq" id="WP_114496419.1">
    <property type="nucleotide sequence ID" value="NZ_QPJW01000003.1"/>
</dbReference>
<evidence type="ECO:0000313" key="4">
    <source>
        <dbReference type="Proteomes" id="UP000253090"/>
    </source>
</evidence>
<reference evidence="3 4" key="1">
    <citation type="submission" date="2018-07" db="EMBL/GenBank/DDBJ databases">
        <title>Genomic Encyclopedia of Type Strains, Phase III (KMG-III): the genomes of soil and plant-associated and newly described type strains.</title>
        <authorList>
            <person name="Whitman W."/>
        </authorList>
    </citation>
    <scope>NUCLEOTIDE SEQUENCE [LARGE SCALE GENOMIC DNA]</scope>
    <source>
        <strain evidence="3 4">CECT 8333</strain>
    </source>
</reference>
<dbReference type="AlphaFoldDB" id="A0A369BID1"/>
<dbReference type="PANTHER" id="PTHR31223:SF70">
    <property type="entry name" value="LOG FAMILY PROTEIN YJL055W"/>
    <property type="match status" value="1"/>
</dbReference>
<dbReference type="Pfam" id="PF03641">
    <property type="entry name" value="Lysine_decarbox"/>
    <property type="match status" value="1"/>
</dbReference>
<dbReference type="GO" id="GO:0009691">
    <property type="term" value="P:cytokinin biosynthetic process"/>
    <property type="evidence" value="ECO:0007669"/>
    <property type="project" value="UniProtKB-UniRule"/>
</dbReference>
<dbReference type="GO" id="GO:0016799">
    <property type="term" value="F:hydrolase activity, hydrolyzing N-glycosyl compounds"/>
    <property type="evidence" value="ECO:0007669"/>
    <property type="project" value="TreeGrafter"/>
</dbReference>
<dbReference type="GO" id="GO:0005829">
    <property type="term" value="C:cytosol"/>
    <property type="evidence" value="ECO:0007669"/>
    <property type="project" value="TreeGrafter"/>
</dbReference>
<dbReference type="PANTHER" id="PTHR31223">
    <property type="entry name" value="LOG FAMILY PROTEIN YJL055W"/>
    <property type="match status" value="1"/>
</dbReference>
<sequence>MEKIAVFCGSSAGASDVYRQGAVALGKELAARGLTLVYGGSSVGLMGSVADSVLEHGGQAIGVLPVFLENREIAHKNLSQLFVVDSMHERKAKMAELADGFVVMPGGTGTMDEFFEIFTWAQLGLHSKPCGLLNINHYYDPLIAMFNHMADEQFLQEKYRSMALADTTAKGLLDQFLTYEAPTVKTFMTTEQQV</sequence>
<evidence type="ECO:0000256" key="1">
    <source>
        <dbReference type="ARBA" id="ARBA00006763"/>
    </source>
</evidence>
<proteinExistence type="inferred from homology"/>
<dbReference type="Proteomes" id="UP000253090">
    <property type="component" value="Unassembled WGS sequence"/>
</dbReference>
<dbReference type="OrthoDB" id="9801098at2"/>
<comment type="caution">
    <text evidence="3">The sequence shown here is derived from an EMBL/GenBank/DDBJ whole genome shotgun (WGS) entry which is preliminary data.</text>
</comment>
<gene>
    <name evidence="3" type="ORF">DFP94_10346</name>
</gene>
<dbReference type="EMBL" id="QPJW01000003">
    <property type="protein sequence ID" value="RCX20326.1"/>
    <property type="molecule type" value="Genomic_DNA"/>
</dbReference>
<dbReference type="Gene3D" id="3.40.50.450">
    <property type="match status" value="1"/>
</dbReference>